<keyword evidence="4" id="KW-1185">Reference proteome</keyword>
<dbReference type="InterPro" id="IPR043519">
    <property type="entry name" value="NT_sf"/>
</dbReference>
<dbReference type="Proteomes" id="UP000582213">
    <property type="component" value="Unassembled WGS sequence"/>
</dbReference>
<proteinExistence type="predicted"/>
<dbReference type="GeneID" id="42802303"/>
<dbReference type="KEGG" id="soh:D1869_13620"/>
<gene>
    <name evidence="3" type="ORF">D1869_13620</name>
    <name evidence="2" type="ORF">HNQ62_002593</name>
</gene>
<feature type="domain" description="Polymerase nucleotidyl transferase" evidence="1">
    <location>
        <begin position="16"/>
        <end position="100"/>
    </location>
</feature>
<dbReference type="CDD" id="cd05403">
    <property type="entry name" value="NT_KNTase_like"/>
    <property type="match status" value="1"/>
</dbReference>
<dbReference type="InterPro" id="IPR002934">
    <property type="entry name" value="Polymerase_NTP_transf_dom"/>
</dbReference>
<dbReference type="OrthoDB" id="9287at2157"/>
<dbReference type="Gene3D" id="3.30.460.10">
    <property type="entry name" value="Beta Polymerase, domain 2"/>
    <property type="match status" value="1"/>
</dbReference>
<dbReference type="PANTHER" id="PTHR43449:SF1">
    <property type="entry name" value="POLYMERASE BETA NUCLEOTIDYLTRANSFERASE DOMAIN-CONTAINING PROTEIN"/>
    <property type="match status" value="1"/>
</dbReference>
<dbReference type="EMBL" id="CP045484">
    <property type="protein sequence ID" value="QGR18112.1"/>
    <property type="molecule type" value="Genomic_DNA"/>
</dbReference>
<evidence type="ECO:0000313" key="2">
    <source>
        <dbReference type="EMBL" id="MBB5254819.1"/>
    </source>
</evidence>
<dbReference type="EMBL" id="JACHFY010000026">
    <property type="protein sequence ID" value="MBB5254819.1"/>
    <property type="molecule type" value="Genomic_DNA"/>
</dbReference>
<sequence length="125" mass="14488">MEDVISKRERERRKVIEIVRTYANSLKGKYTVFLIGSYARGDFNAWSDIDVLLIGDFQGNPLERLLRLDFPPGFEVIPLTENEFDKAIKKNKPIIWDVKNKGIVLRDDLNICKKYANTIRCVNPS</sequence>
<protein>
    <submittedName>
        <fullName evidence="3">Nucleotidyltransferase domain-containing protein</fullName>
    </submittedName>
</protein>
<dbReference type="AlphaFoldDB" id="A0A650CJV7"/>
<reference evidence="3 4" key="1">
    <citation type="submission" date="2019-10" db="EMBL/GenBank/DDBJ databases">
        <title>Genome Sequences from Six Type Strain Members of the Archaeal Family Sulfolobaceae: Acidianus ambivalens, Acidianus infernus, Metallosphaera prunae, Stygiolobus azoricus, Sulfolobus metallicus, and Sulfurisphaera ohwakuensis.</title>
        <authorList>
            <person name="Counts J.A."/>
            <person name="Kelly R.M."/>
        </authorList>
    </citation>
    <scope>NUCLEOTIDE SEQUENCE [LARGE SCALE GENOMIC DNA]</scope>
    <source>
        <strain evidence="3 4">TA-1</strain>
    </source>
</reference>
<keyword evidence="3" id="KW-0808">Transferase</keyword>
<dbReference type="Pfam" id="PF01909">
    <property type="entry name" value="NTP_transf_2"/>
    <property type="match status" value="1"/>
</dbReference>
<reference evidence="2 5" key="2">
    <citation type="submission" date="2020-08" db="EMBL/GenBank/DDBJ databases">
        <title>Genomic Encyclopedia of Type Strains, Phase IV (KMG-IV): sequencing the most valuable type-strain genomes for metagenomic binning, comparative biology and taxonomic classification.</title>
        <authorList>
            <person name="Goeker M."/>
        </authorList>
    </citation>
    <scope>NUCLEOTIDE SEQUENCE [LARGE SCALE GENOMIC DNA]</scope>
    <source>
        <strain evidence="2 5">DSM 12421</strain>
    </source>
</reference>
<accession>A0A650CJV7</accession>
<name>A0A650CJV7_SULOH</name>
<dbReference type="Proteomes" id="UP000427373">
    <property type="component" value="Chromosome"/>
</dbReference>
<evidence type="ECO:0000313" key="5">
    <source>
        <dbReference type="Proteomes" id="UP000582213"/>
    </source>
</evidence>
<organism evidence="3 4">
    <name type="scientific">Sulfurisphaera ohwakuensis</name>
    <dbReference type="NCBI Taxonomy" id="69656"/>
    <lineage>
        <taxon>Archaea</taxon>
        <taxon>Thermoproteota</taxon>
        <taxon>Thermoprotei</taxon>
        <taxon>Sulfolobales</taxon>
        <taxon>Sulfolobaceae</taxon>
        <taxon>Sulfurisphaera</taxon>
    </lineage>
</organism>
<dbReference type="SUPFAM" id="SSF81301">
    <property type="entry name" value="Nucleotidyltransferase"/>
    <property type="match status" value="1"/>
</dbReference>
<evidence type="ECO:0000259" key="1">
    <source>
        <dbReference type="Pfam" id="PF01909"/>
    </source>
</evidence>
<evidence type="ECO:0000313" key="3">
    <source>
        <dbReference type="EMBL" id="QGR18112.1"/>
    </source>
</evidence>
<dbReference type="GO" id="GO:0016779">
    <property type="term" value="F:nucleotidyltransferase activity"/>
    <property type="evidence" value="ECO:0007669"/>
    <property type="project" value="InterPro"/>
</dbReference>
<evidence type="ECO:0000313" key="4">
    <source>
        <dbReference type="Proteomes" id="UP000427373"/>
    </source>
</evidence>
<dbReference type="RefSeq" id="WP_156015601.1">
    <property type="nucleotide sequence ID" value="NZ_CP045484.1"/>
</dbReference>
<dbReference type="PANTHER" id="PTHR43449">
    <property type="entry name" value="NUCLEOTIDYLTRANSFERASE"/>
    <property type="match status" value="1"/>
</dbReference>